<protein>
    <submittedName>
        <fullName evidence="1">Uncharacterized protein</fullName>
    </submittedName>
</protein>
<dbReference type="AlphaFoldDB" id="A0A7S3NA30"/>
<gene>
    <name evidence="1" type="ORF">EHAR0213_LOCUS8730</name>
</gene>
<organism evidence="1">
    <name type="scientific">Euplotes harpa</name>
    <dbReference type="NCBI Taxonomy" id="151035"/>
    <lineage>
        <taxon>Eukaryota</taxon>
        <taxon>Sar</taxon>
        <taxon>Alveolata</taxon>
        <taxon>Ciliophora</taxon>
        <taxon>Intramacronucleata</taxon>
        <taxon>Spirotrichea</taxon>
        <taxon>Hypotrichia</taxon>
        <taxon>Euplotida</taxon>
        <taxon>Euplotidae</taxon>
        <taxon>Euplotes</taxon>
    </lineage>
</organism>
<reference evidence="1" key="1">
    <citation type="submission" date="2021-01" db="EMBL/GenBank/DDBJ databases">
        <authorList>
            <person name="Corre E."/>
            <person name="Pelletier E."/>
            <person name="Niang G."/>
            <person name="Scheremetjew M."/>
            <person name="Finn R."/>
            <person name="Kale V."/>
            <person name="Holt S."/>
            <person name="Cochrane G."/>
            <person name="Meng A."/>
            <person name="Brown T."/>
            <person name="Cohen L."/>
        </authorList>
    </citation>
    <scope>NUCLEOTIDE SEQUENCE</scope>
    <source>
        <strain evidence="1">FSP1.4</strain>
    </source>
</reference>
<name>A0A7S3NA30_9SPIT</name>
<accession>A0A7S3NA30</accession>
<sequence length="106" mass="12791">MLMIEKQKRREFLALIIFSRSVHSMMNLLDSNTNYIKKFYLGELLFFTLQCVFLKYLYAFEWEMVPKSVAKVYKTYSLQKPNDLIIKELIWRPMLDKHLQAHPKAL</sequence>
<proteinExistence type="predicted"/>
<dbReference type="EMBL" id="HBII01021086">
    <property type="protein sequence ID" value="CAE0349817.1"/>
    <property type="molecule type" value="Transcribed_RNA"/>
</dbReference>
<evidence type="ECO:0000313" key="1">
    <source>
        <dbReference type="EMBL" id="CAE0349817.1"/>
    </source>
</evidence>